<keyword evidence="2" id="KW-1185">Reference proteome</keyword>
<comment type="caution">
    <text evidence="1">The sequence shown here is derived from an EMBL/GenBank/DDBJ whole genome shotgun (WGS) entry which is preliminary data.</text>
</comment>
<dbReference type="Proteomes" id="UP000033423">
    <property type="component" value="Unassembled WGS sequence"/>
</dbReference>
<name>A0A0F3H3E7_9BACT</name>
<protein>
    <submittedName>
        <fullName evidence="1">Uncharacterized protein</fullName>
    </submittedName>
</protein>
<sequence length="68" mass="7641">MTKEPKVLSSQVGYSDFIRIRHRGVELILIDESHRGMAESWSGKGSKILTFDELWGILGEKVVHDSAV</sequence>
<proteinExistence type="predicted"/>
<dbReference type="AlphaFoldDB" id="A0A0F3H3E7"/>
<gene>
    <name evidence="1" type="ORF">MBAV_000358</name>
</gene>
<accession>A0A0F3H3E7</accession>
<evidence type="ECO:0000313" key="2">
    <source>
        <dbReference type="Proteomes" id="UP000033423"/>
    </source>
</evidence>
<evidence type="ECO:0000313" key="1">
    <source>
        <dbReference type="EMBL" id="KJU87448.1"/>
    </source>
</evidence>
<dbReference type="EMBL" id="LACI01000164">
    <property type="protein sequence ID" value="KJU87448.1"/>
    <property type="molecule type" value="Genomic_DNA"/>
</dbReference>
<organism evidence="1 2">
    <name type="scientific">Candidatus Magnetobacterium bavaricum</name>
    <dbReference type="NCBI Taxonomy" id="29290"/>
    <lineage>
        <taxon>Bacteria</taxon>
        <taxon>Pseudomonadati</taxon>
        <taxon>Nitrospirota</taxon>
        <taxon>Thermodesulfovibrionia</taxon>
        <taxon>Thermodesulfovibrionales</taxon>
        <taxon>Candidatus Magnetobacteriaceae</taxon>
        <taxon>Candidatus Magnetobacterium</taxon>
    </lineage>
</organism>
<reference evidence="1 2" key="1">
    <citation type="submission" date="2015-02" db="EMBL/GenBank/DDBJ databases">
        <title>Single-cell genomics of uncultivated deep-branching MTB reveals a conserved set of magnetosome genes.</title>
        <authorList>
            <person name="Kolinko S."/>
            <person name="Richter M."/>
            <person name="Glockner F.O."/>
            <person name="Brachmann A."/>
            <person name="Schuler D."/>
        </authorList>
    </citation>
    <scope>NUCLEOTIDE SEQUENCE [LARGE SCALE GENOMIC DNA]</scope>
    <source>
        <strain evidence="1">TM-1</strain>
    </source>
</reference>